<dbReference type="SUPFAM" id="SSF52467">
    <property type="entry name" value="DHS-like NAD/FAD-binding domain"/>
    <property type="match status" value="1"/>
</dbReference>
<dbReference type="NCBIfam" id="NF003738">
    <property type="entry name" value="PRK05333.1"/>
    <property type="match status" value="1"/>
</dbReference>
<dbReference type="GO" id="GO:0017136">
    <property type="term" value="F:histone deacetylase activity, NAD-dependent"/>
    <property type="evidence" value="ECO:0007669"/>
    <property type="project" value="TreeGrafter"/>
</dbReference>
<reference evidence="6 7" key="1">
    <citation type="submission" date="2019-03" db="EMBL/GenBank/DDBJ databases">
        <title>Seongchinamella monodicae gen. nov., sp. nov., a novel member of the Gammaproteobacteria isolated from a tidal mudflat of beach.</title>
        <authorList>
            <person name="Yang H.G."/>
            <person name="Kang J.W."/>
            <person name="Lee S.D."/>
        </authorList>
    </citation>
    <scope>NUCLEOTIDE SEQUENCE [LARGE SCALE GENOMIC DNA]</scope>
    <source>
        <strain evidence="6 7">GH4-78</strain>
    </source>
</reference>
<comment type="caution">
    <text evidence="6">The sequence shown here is derived from an EMBL/GenBank/DDBJ whole genome shotgun (WGS) entry which is preliminary data.</text>
</comment>
<feature type="binding site" evidence="4">
    <location>
        <position position="184"/>
    </location>
    <ligand>
        <name>Zn(2+)</name>
        <dbReference type="ChEBI" id="CHEBI:29105"/>
    </ligand>
</feature>
<evidence type="ECO:0000256" key="4">
    <source>
        <dbReference type="PROSITE-ProRule" id="PRU00236"/>
    </source>
</evidence>
<evidence type="ECO:0000256" key="1">
    <source>
        <dbReference type="ARBA" id="ARBA00012928"/>
    </source>
</evidence>
<dbReference type="RefSeq" id="WP_133212497.1">
    <property type="nucleotide sequence ID" value="NZ_SMSE01000002.1"/>
</dbReference>
<keyword evidence="4" id="KW-0479">Metal-binding</keyword>
<dbReference type="Pfam" id="PF02146">
    <property type="entry name" value="SIR2"/>
    <property type="match status" value="1"/>
</dbReference>
<name>A0A4R5LST3_9GAMM</name>
<dbReference type="InterPro" id="IPR029035">
    <property type="entry name" value="DHS-like_NAD/FAD-binding_dom"/>
</dbReference>
<dbReference type="EMBL" id="SMSE01000002">
    <property type="protein sequence ID" value="TDG13983.1"/>
    <property type="molecule type" value="Genomic_DNA"/>
</dbReference>
<dbReference type="Gene3D" id="3.30.1600.10">
    <property type="entry name" value="SIR2/SIRT2 'Small Domain"/>
    <property type="match status" value="1"/>
</dbReference>
<accession>A0A4R5LST3</accession>
<keyword evidence="4" id="KW-0862">Zinc</keyword>
<dbReference type="InterPro" id="IPR026590">
    <property type="entry name" value="Ssirtuin_cat_dom"/>
</dbReference>
<dbReference type="InterPro" id="IPR026591">
    <property type="entry name" value="Sirtuin_cat_small_dom_sf"/>
</dbReference>
<dbReference type="Gene3D" id="3.40.50.1220">
    <property type="entry name" value="TPP-binding domain"/>
    <property type="match status" value="1"/>
</dbReference>
<feature type="binding site" evidence="4">
    <location>
        <position position="181"/>
    </location>
    <ligand>
        <name>Zn(2+)</name>
        <dbReference type="ChEBI" id="CHEBI:29105"/>
    </ligand>
</feature>
<dbReference type="Proteomes" id="UP000295554">
    <property type="component" value="Unassembled WGS sequence"/>
</dbReference>
<evidence type="ECO:0000259" key="5">
    <source>
        <dbReference type="PROSITE" id="PS50305"/>
    </source>
</evidence>
<evidence type="ECO:0000313" key="7">
    <source>
        <dbReference type="Proteomes" id="UP000295554"/>
    </source>
</evidence>
<feature type="domain" description="Deacetylase sirtuin-type" evidence="5">
    <location>
        <begin position="1"/>
        <end position="279"/>
    </location>
</feature>
<proteinExistence type="predicted"/>
<protein>
    <recommendedName>
        <fullName evidence="1">protein acetyllysine N-acetyltransferase</fullName>
        <ecNumber evidence="1">2.3.1.286</ecNumber>
    </recommendedName>
</protein>
<dbReference type="EC" id="2.3.1.286" evidence="1"/>
<feature type="binding site" evidence="4">
    <location>
        <position position="133"/>
    </location>
    <ligand>
        <name>Zn(2+)</name>
        <dbReference type="ChEBI" id="CHEBI:29105"/>
    </ligand>
</feature>
<gene>
    <name evidence="6" type="ORF">E2F43_10860</name>
</gene>
<feature type="binding site" evidence="4">
    <location>
        <position position="130"/>
    </location>
    <ligand>
        <name>Zn(2+)</name>
        <dbReference type="ChEBI" id="CHEBI:29105"/>
    </ligand>
</feature>
<sequence>MNTPVSFSDQLAAFLIRYPRLVLLTGAGVSSASGIPTYRDGDGKWLYRKPIQHRDFITDELTRKRYWSRSLHGWPRVRDAAPNDIHLALARLEDSDQIELLITQNVDRLHQKAGSTKVIDLHGRLDRVRCLDCGNLQERQAIQDWLLAHNTVTVITDERARPDGDSDVPDEQLRGFKFPSCPACSGMLIPDVVFFGGTVPAARVASCQLALERADALLVIGSSLQVYSGYRFCRRARAAGKAIAIINPGSTRADPIADLKLATNAAPVLDDLVANLGGRLSVPCDRGSPS</sequence>
<evidence type="ECO:0000256" key="3">
    <source>
        <dbReference type="ARBA" id="ARBA00023027"/>
    </source>
</evidence>
<organism evidence="6 7">
    <name type="scientific">Seongchinamella unica</name>
    <dbReference type="NCBI Taxonomy" id="2547392"/>
    <lineage>
        <taxon>Bacteria</taxon>
        <taxon>Pseudomonadati</taxon>
        <taxon>Pseudomonadota</taxon>
        <taxon>Gammaproteobacteria</taxon>
        <taxon>Cellvibrionales</taxon>
        <taxon>Halieaceae</taxon>
        <taxon>Seongchinamella</taxon>
    </lineage>
</organism>
<dbReference type="InterPro" id="IPR050134">
    <property type="entry name" value="NAD-dep_sirtuin_deacylases"/>
</dbReference>
<dbReference type="PANTHER" id="PTHR11085:SF10">
    <property type="entry name" value="NAD-DEPENDENT PROTEIN DEACYLASE SIRTUIN-5, MITOCHONDRIAL-RELATED"/>
    <property type="match status" value="1"/>
</dbReference>
<dbReference type="GO" id="GO:0070403">
    <property type="term" value="F:NAD+ binding"/>
    <property type="evidence" value="ECO:0007669"/>
    <property type="project" value="InterPro"/>
</dbReference>
<dbReference type="GO" id="GO:0046872">
    <property type="term" value="F:metal ion binding"/>
    <property type="evidence" value="ECO:0007669"/>
    <property type="project" value="UniProtKB-KW"/>
</dbReference>
<feature type="active site" description="Proton acceptor" evidence="4">
    <location>
        <position position="122"/>
    </location>
</feature>
<evidence type="ECO:0000256" key="2">
    <source>
        <dbReference type="ARBA" id="ARBA00022679"/>
    </source>
</evidence>
<dbReference type="PROSITE" id="PS50305">
    <property type="entry name" value="SIRTUIN"/>
    <property type="match status" value="1"/>
</dbReference>
<keyword evidence="7" id="KW-1185">Reference proteome</keyword>
<dbReference type="PANTHER" id="PTHR11085">
    <property type="entry name" value="NAD-DEPENDENT PROTEIN DEACYLASE SIRTUIN-5, MITOCHONDRIAL-RELATED"/>
    <property type="match status" value="1"/>
</dbReference>
<dbReference type="AlphaFoldDB" id="A0A4R5LST3"/>
<keyword evidence="2" id="KW-0808">Transferase</keyword>
<dbReference type="OrthoDB" id="9800582at2"/>
<dbReference type="InterPro" id="IPR003000">
    <property type="entry name" value="Sirtuin"/>
</dbReference>
<keyword evidence="3" id="KW-0520">NAD</keyword>
<evidence type="ECO:0000313" key="6">
    <source>
        <dbReference type="EMBL" id="TDG13983.1"/>
    </source>
</evidence>